<accession>A0A0H3FBP5</accession>
<sequence>MNVIRNILPAVMRAFFYLFARDRRIKQQTLAEMTNGVSTIRLTDKGLMTNNRRKKTRACGFLSSVLLSLKQR</sequence>
<dbReference type="HOGENOM" id="CLU_2719414_0_0_6"/>
<reference evidence="1 2" key="2">
    <citation type="journal article" date="2012" name="J. Bacteriol.">
        <title>Complete Genome Sequence of Rahnella sp. Strain Y9602, a Gammaproteobacterium Isolate from Metal- and Radionuclide-Contaminated Soil.</title>
        <authorList>
            <person name="Martinez R.J."/>
            <person name="Bruce D."/>
            <person name="Detter C."/>
            <person name="Goodwin L.A."/>
            <person name="Han J."/>
            <person name="Han C.S."/>
            <person name="Held B."/>
            <person name="Land M.L."/>
            <person name="Mikhailova N."/>
            <person name="Nolan M."/>
            <person name="Pennacchio L."/>
            <person name="Pitluck S."/>
            <person name="Tapia R."/>
            <person name="Woyke T."/>
            <person name="Sobecky P.A."/>
        </authorList>
    </citation>
    <scope>NUCLEOTIDE SEQUENCE [LARGE SCALE GENOMIC DNA]</scope>
    <source>
        <strain evidence="1 2">Y9602</strain>
    </source>
</reference>
<gene>
    <name evidence="1" type="ordered locus">Rahaq_1928</name>
</gene>
<organism evidence="1 2">
    <name type="scientific">Rahnella sp. (strain Y9602)</name>
    <dbReference type="NCBI Taxonomy" id="2703885"/>
    <lineage>
        <taxon>Bacteria</taxon>
        <taxon>Pseudomonadati</taxon>
        <taxon>Pseudomonadota</taxon>
        <taxon>Gammaproteobacteria</taxon>
        <taxon>Enterobacterales</taxon>
        <taxon>Yersiniaceae</taxon>
        <taxon>Rahnella</taxon>
    </lineage>
</organism>
<name>A0A0H3FBP5_RAHSY</name>
<proteinExistence type="predicted"/>
<evidence type="ECO:0000313" key="2">
    <source>
        <dbReference type="Proteomes" id="UP000007257"/>
    </source>
</evidence>
<dbReference type="eggNOG" id="ENOG5031S9U">
    <property type="taxonomic scope" value="Bacteria"/>
</dbReference>
<dbReference type="Proteomes" id="UP000007257">
    <property type="component" value="Chromosome"/>
</dbReference>
<dbReference type="EMBL" id="CP002505">
    <property type="protein sequence ID" value="ADW73545.1"/>
    <property type="molecule type" value="Genomic_DNA"/>
</dbReference>
<reference evidence="2" key="1">
    <citation type="submission" date="2011-01" db="EMBL/GenBank/DDBJ databases">
        <title>Complete sequence of chromosome of Rahnella sp. Y9602.</title>
        <authorList>
            <consortium name="US DOE Joint Genome Institute"/>
            <person name="Lucas S."/>
            <person name="Copeland A."/>
            <person name="Lapidus A."/>
            <person name="Cheng J.-F."/>
            <person name="Goodwin L."/>
            <person name="Pitluck S."/>
            <person name="Lu M."/>
            <person name="Detter J.C."/>
            <person name="Han C."/>
            <person name="Tapia R."/>
            <person name="Land M."/>
            <person name="Hauser L."/>
            <person name="Kyrpides N."/>
            <person name="Ivanova N."/>
            <person name="Ovchinnikova G."/>
            <person name="Pagani I."/>
            <person name="Sobecky P.A."/>
            <person name="Martinez R.J."/>
            <person name="Woyke T."/>
        </authorList>
    </citation>
    <scope>NUCLEOTIDE SEQUENCE [LARGE SCALE GENOMIC DNA]</scope>
    <source>
        <strain evidence="2">Y9602</strain>
    </source>
</reference>
<evidence type="ECO:0000313" key="1">
    <source>
        <dbReference type="EMBL" id="ADW73545.1"/>
    </source>
</evidence>
<protein>
    <submittedName>
        <fullName evidence="1">Uncharacterized protein</fullName>
    </submittedName>
</protein>
<dbReference type="AlphaFoldDB" id="A0A0H3FBP5"/>
<dbReference type="KEGG" id="rah:Rahaq_1928"/>